<sequence>MEQGAQPFDFGRKVDPNTFEKLIQDGYEVDPSKYLKEGWEVFKSRPGEFIVFSVIIFVVIGLFSRLDFIGPLATTAVISPLYAGFIVVIFMLFKGREVQFGDFFKGFNYFLPLVLAGIVSGILVGIGFALLLLPGIYLAVSYMFVSMLIVDYRMEFWQAMETSRQIVTKNWFSLFVFFLLLFVVNLLGVLALGIGLLVTIPLSICSVCVAYRDIVGLHEAGELTT</sequence>
<name>A0A317TAM4_9CHLB</name>
<keyword evidence="1" id="KW-0472">Membrane</keyword>
<protein>
    <submittedName>
        <fullName evidence="2">Uncharacterized protein</fullName>
    </submittedName>
</protein>
<dbReference type="AlphaFoldDB" id="A0A317TAM4"/>
<dbReference type="InterPro" id="IPR010380">
    <property type="entry name" value="DUF975"/>
</dbReference>
<feature type="transmembrane region" description="Helical" evidence="1">
    <location>
        <begin position="132"/>
        <end position="150"/>
    </location>
</feature>
<dbReference type="OrthoDB" id="825622at2"/>
<organism evidence="2 3">
    <name type="scientific">Prosthecochloris marina</name>
    <dbReference type="NCBI Taxonomy" id="2017681"/>
    <lineage>
        <taxon>Bacteria</taxon>
        <taxon>Pseudomonadati</taxon>
        <taxon>Chlorobiota</taxon>
        <taxon>Chlorobiia</taxon>
        <taxon>Chlorobiales</taxon>
        <taxon>Chlorobiaceae</taxon>
        <taxon>Prosthecochloris</taxon>
    </lineage>
</organism>
<evidence type="ECO:0000313" key="2">
    <source>
        <dbReference type="EMBL" id="PWW82696.1"/>
    </source>
</evidence>
<keyword evidence="1" id="KW-1133">Transmembrane helix</keyword>
<feature type="transmembrane region" description="Helical" evidence="1">
    <location>
        <begin position="49"/>
        <end position="66"/>
    </location>
</feature>
<gene>
    <name evidence="2" type="ORF">CR164_02820</name>
</gene>
<keyword evidence="1" id="KW-0812">Transmembrane</keyword>
<reference evidence="3" key="1">
    <citation type="submission" date="2017-10" db="EMBL/GenBank/DDBJ databases">
        <authorList>
            <person name="Gaisin V.A."/>
            <person name="Rysina M.S."/>
            <person name="Grouzdev D.S."/>
        </authorList>
    </citation>
    <scope>NUCLEOTIDE SEQUENCE [LARGE SCALE GENOMIC DNA]</scope>
    <source>
        <strain evidence="3">V1</strain>
    </source>
</reference>
<accession>A0A317TAM4</accession>
<feature type="transmembrane region" description="Helical" evidence="1">
    <location>
        <begin position="72"/>
        <end position="94"/>
    </location>
</feature>
<proteinExistence type="predicted"/>
<feature type="transmembrane region" description="Helical" evidence="1">
    <location>
        <begin position="171"/>
        <end position="198"/>
    </location>
</feature>
<evidence type="ECO:0000256" key="1">
    <source>
        <dbReference type="SAM" id="Phobius"/>
    </source>
</evidence>
<dbReference type="EMBL" id="PDNZ01000002">
    <property type="protein sequence ID" value="PWW82696.1"/>
    <property type="molecule type" value="Genomic_DNA"/>
</dbReference>
<dbReference type="PANTHER" id="PTHR40076:SF1">
    <property type="entry name" value="MEMBRANE PROTEIN"/>
    <property type="match status" value="1"/>
</dbReference>
<dbReference type="PANTHER" id="PTHR40076">
    <property type="entry name" value="MEMBRANE PROTEIN-RELATED"/>
    <property type="match status" value="1"/>
</dbReference>
<dbReference type="Proteomes" id="UP000246278">
    <property type="component" value="Unassembled WGS sequence"/>
</dbReference>
<keyword evidence="3" id="KW-1185">Reference proteome</keyword>
<dbReference type="RefSeq" id="WP_110022412.1">
    <property type="nucleotide sequence ID" value="NZ_PDNZ01000002.1"/>
</dbReference>
<comment type="caution">
    <text evidence="2">The sequence shown here is derived from an EMBL/GenBank/DDBJ whole genome shotgun (WGS) entry which is preliminary data.</text>
</comment>
<feature type="transmembrane region" description="Helical" evidence="1">
    <location>
        <begin position="106"/>
        <end position="126"/>
    </location>
</feature>
<evidence type="ECO:0000313" key="3">
    <source>
        <dbReference type="Proteomes" id="UP000246278"/>
    </source>
</evidence>